<evidence type="ECO:0000256" key="3">
    <source>
        <dbReference type="ARBA" id="ARBA00022989"/>
    </source>
</evidence>
<dbReference type="AlphaFoldDB" id="U3T934"/>
<feature type="transmembrane region" description="Helical" evidence="5">
    <location>
        <begin position="12"/>
        <end position="32"/>
    </location>
</feature>
<comment type="subcellular location">
    <subcellularLocation>
        <location evidence="1">Endomembrane system</location>
        <topology evidence="1">Multi-pass membrane protein</topology>
    </subcellularLocation>
</comment>
<evidence type="ECO:0000256" key="5">
    <source>
        <dbReference type="SAM" id="Phobius"/>
    </source>
</evidence>
<dbReference type="Pfam" id="PF04191">
    <property type="entry name" value="PEMT"/>
    <property type="match status" value="1"/>
</dbReference>
<proteinExistence type="predicted"/>
<keyword evidence="4 5" id="KW-0472">Membrane</keyword>
<evidence type="ECO:0000256" key="4">
    <source>
        <dbReference type="ARBA" id="ARBA00023136"/>
    </source>
</evidence>
<evidence type="ECO:0000256" key="1">
    <source>
        <dbReference type="ARBA" id="ARBA00004127"/>
    </source>
</evidence>
<dbReference type="eggNOG" id="arCOG03580">
    <property type="taxonomic scope" value="Archaea"/>
</dbReference>
<dbReference type="RefSeq" id="WP_022541307.1">
    <property type="nucleotide sequence ID" value="NC_022521.1"/>
</dbReference>
<feature type="transmembrane region" description="Helical" evidence="5">
    <location>
        <begin position="44"/>
        <end position="68"/>
    </location>
</feature>
<dbReference type="OrthoDB" id="34778at2157"/>
<evidence type="ECO:0000256" key="2">
    <source>
        <dbReference type="ARBA" id="ARBA00022692"/>
    </source>
</evidence>
<name>U3T934_9CREN</name>
<sequence length="226" mass="24408">MTVSREIKAGVMTLLILAFLAVLALVSRWIWVSVLGFHPGPLHPALAVVGGFIVGLGVAELLYTYIYFSPILMLSNTMDDILDIVAGMFMGRPPWRPTAPGGCKDYRIVAEGPYRCVRHPVYTAALTAFLGATLVKHYFLLASILLSIAYILLSAAEEARLNAKTCGRYKEIMAGKPSISPLGLLRCMLRDIAGVGNASSQHSPTGSLTSPLPRDMRRHAAIPVGM</sequence>
<organism evidence="6 7">
    <name type="scientific">Aeropyrum camini SY1 = JCM 12091</name>
    <dbReference type="NCBI Taxonomy" id="1198449"/>
    <lineage>
        <taxon>Archaea</taxon>
        <taxon>Thermoproteota</taxon>
        <taxon>Thermoprotei</taxon>
        <taxon>Desulfurococcales</taxon>
        <taxon>Desulfurococcaceae</taxon>
        <taxon>Aeropyrum</taxon>
    </lineage>
</organism>
<dbReference type="KEGG" id="acj:ACAM_0563"/>
<protein>
    <submittedName>
        <fullName evidence="6">Uncharacterized protein</fullName>
    </submittedName>
</protein>
<dbReference type="InterPro" id="IPR007318">
    <property type="entry name" value="Phopholipid_MeTrfase"/>
</dbReference>
<keyword evidence="2 5" id="KW-0812">Transmembrane</keyword>
<keyword evidence="7" id="KW-1185">Reference proteome</keyword>
<gene>
    <name evidence="6" type="ORF">ACAM_0563</name>
</gene>
<dbReference type="EMBL" id="AP012489">
    <property type="protein sequence ID" value="BAN90032.1"/>
    <property type="molecule type" value="Genomic_DNA"/>
</dbReference>
<keyword evidence="3 5" id="KW-1133">Transmembrane helix</keyword>
<evidence type="ECO:0000313" key="6">
    <source>
        <dbReference type="EMBL" id="BAN90032.1"/>
    </source>
</evidence>
<reference evidence="6 7" key="1">
    <citation type="journal article" date="2013" name="Appl. Environ. Microbiol.">
        <title>Variation of the Virus-Related Elements within Syntenic Genomes of the Hyperthermophilic Archaeon Aeropyrum.</title>
        <authorList>
            <person name="Daifuku T."/>
            <person name="Yoshida T."/>
            <person name="Kitamura T."/>
            <person name="Kawaichi S."/>
            <person name="Inoue T."/>
            <person name="Nomura K."/>
            <person name="Yoshida Y."/>
            <person name="Kuno S."/>
            <person name="Sako Y."/>
        </authorList>
    </citation>
    <scope>NUCLEOTIDE SEQUENCE [LARGE SCALE GENOMIC DNA]</scope>
    <source>
        <strain evidence="6 7">SY1</strain>
    </source>
</reference>
<accession>U3T934</accession>
<feature type="transmembrane region" description="Helical" evidence="5">
    <location>
        <begin position="138"/>
        <end position="156"/>
    </location>
</feature>
<evidence type="ECO:0000313" key="7">
    <source>
        <dbReference type="Proteomes" id="UP000016887"/>
    </source>
</evidence>
<dbReference type="Proteomes" id="UP000016887">
    <property type="component" value="Chromosome"/>
</dbReference>
<dbReference type="STRING" id="1198449.ACAM_0563"/>
<dbReference type="Gene3D" id="1.20.120.1630">
    <property type="match status" value="1"/>
</dbReference>
<dbReference type="GO" id="GO:0012505">
    <property type="term" value="C:endomembrane system"/>
    <property type="evidence" value="ECO:0007669"/>
    <property type="project" value="UniProtKB-SubCell"/>
</dbReference>
<dbReference type="GeneID" id="17110008"/>